<gene>
    <name evidence="1" type="ORF">FHR36_007479</name>
</gene>
<name>A0ABT1JA08_9ACTN</name>
<keyword evidence="2" id="KW-1185">Reference proteome</keyword>
<protein>
    <submittedName>
        <fullName evidence="1">Uncharacterized protein</fullName>
    </submittedName>
</protein>
<dbReference type="EMBL" id="JAMZDX010000008">
    <property type="protein sequence ID" value="MCP2314280.1"/>
    <property type="molecule type" value="Genomic_DNA"/>
</dbReference>
<proteinExistence type="predicted"/>
<dbReference type="Proteomes" id="UP001206483">
    <property type="component" value="Unassembled WGS sequence"/>
</dbReference>
<evidence type="ECO:0000313" key="2">
    <source>
        <dbReference type="Proteomes" id="UP001206483"/>
    </source>
</evidence>
<reference evidence="1 2" key="1">
    <citation type="submission" date="2022-06" db="EMBL/GenBank/DDBJ databases">
        <title>Sequencing the genomes of 1000 actinobacteria strains.</title>
        <authorList>
            <person name="Klenk H.-P."/>
        </authorList>
    </citation>
    <scope>NUCLEOTIDE SEQUENCE [LARGE SCALE GENOMIC DNA]</scope>
    <source>
        <strain evidence="1 2">DSM 41656</strain>
    </source>
</reference>
<organism evidence="1 2">
    <name type="scientific">Kitasatospora paracochleata</name>
    <dbReference type="NCBI Taxonomy" id="58354"/>
    <lineage>
        <taxon>Bacteria</taxon>
        <taxon>Bacillati</taxon>
        <taxon>Actinomycetota</taxon>
        <taxon>Actinomycetes</taxon>
        <taxon>Kitasatosporales</taxon>
        <taxon>Streptomycetaceae</taxon>
        <taxon>Kitasatospora</taxon>
    </lineage>
</organism>
<sequence>MESGSKNGTGLEWQVAAVTGTALNRMAALAAALQDGQWQAARRTAADLRDDLYRLAGLLPSDPATGQETVPEAEHLAALLTAAGYPLALVRALFGQGDVGALRARAREQARAELGDFARTSGGRDALLRRAAAAGLSESEIGRLAGLSRTTVRVVLGKGMAT</sequence>
<evidence type="ECO:0000313" key="1">
    <source>
        <dbReference type="EMBL" id="MCP2314280.1"/>
    </source>
</evidence>
<comment type="caution">
    <text evidence="1">The sequence shown here is derived from an EMBL/GenBank/DDBJ whole genome shotgun (WGS) entry which is preliminary data.</text>
</comment>
<dbReference type="RefSeq" id="WP_253804597.1">
    <property type="nucleotide sequence ID" value="NZ_JAMZDX010000008.1"/>
</dbReference>
<accession>A0ABT1JA08</accession>